<sequence length="62" mass="6930">MEIDERSRVLLKAAHDMLVQLDFFSANLYAANYDGQDCDAICLVDDIKAHLGIEEGDNGRTE</sequence>
<reference evidence="1 2" key="1">
    <citation type="journal article" date="2012" name="Environ. Microbiol.">
        <title>The genome sequence of Desulfatibacillum alkenivorans AK-01: a blueprint for anaerobic alkane oxidation.</title>
        <authorList>
            <person name="Callaghan A.V."/>
            <person name="Morris B.E."/>
            <person name="Pereira I.A."/>
            <person name="McInerney M.J."/>
            <person name="Austin R.N."/>
            <person name="Groves J.T."/>
            <person name="Kukor J.J."/>
            <person name="Suflita J.M."/>
            <person name="Young L.Y."/>
            <person name="Zylstra G.J."/>
            <person name="Wawrik B."/>
        </authorList>
    </citation>
    <scope>NUCLEOTIDE SEQUENCE [LARGE SCALE GENOMIC DNA]</scope>
    <source>
        <strain evidence="1 2">AK-01</strain>
    </source>
</reference>
<keyword evidence="2" id="KW-1185">Reference proteome</keyword>
<accession>B8FNJ7</accession>
<dbReference type="KEGG" id="dal:Dalk_4600"/>
<gene>
    <name evidence="1" type="ordered locus">Dalk_4600</name>
</gene>
<organism evidence="1 2">
    <name type="scientific">Desulfatibacillum aliphaticivorans</name>
    <dbReference type="NCBI Taxonomy" id="218208"/>
    <lineage>
        <taxon>Bacteria</taxon>
        <taxon>Pseudomonadati</taxon>
        <taxon>Thermodesulfobacteriota</taxon>
        <taxon>Desulfobacteria</taxon>
        <taxon>Desulfobacterales</taxon>
        <taxon>Desulfatibacillaceae</taxon>
        <taxon>Desulfatibacillum</taxon>
    </lineage>
</organism>
<proteinExistence type="predicted"/>
<dbReference type="AlphaFoldDB" id="B8FNJ7"/>
<dbReference type="Proteomes" id="UP000000739">
    <property type="component" value="Chromosome"/>
</dbReference>
<protein>
    <submittedName>
        <fullName evidence="1">Uncharacterized protein</fullName>
    </submittedName>
</protein>
<evidence type="ECO:0000313" key="2">
    <source>
        <dbReference type="Proteomes" id="UP000000739"/>
    </source>
</evidence>
<evidence type="ECO:0000313" key="1">
    <source>
        <dbReference type="EMBL" id="ACL06278.1"/>
    </source>
</evidence>
<dbReference type="HOGENOM" id="CLU_2896665_0_0_7"/>
<name>B8FNJ7_DESAL</name>
<dbReference type="EMBL" id="CP001322">
    <property type="protein sequence ID" value="ACL06278.1"/>
    <property type="molecule type" value="Genomic_DNA"/>
</dbReference>